<dbReference type="Proteomes" id="UP000007110">
    <property type="component" value="Unassembled WGS sequence"/>
</dbReference>
<reference evidence="10" key="1">
    <citation type="submission" date="2015-02" db="EMBL/GenBank/DDBJ databases">
        <title>Genome sequencing for Strongylocentrotus purpuratus.</title>
        <authorList>
            <person name="Murali S."/>
            <person name="Liu Y."/>
            <person name="Vee V."/>
            <person name="English A."/>
            <person name="Wang M."/>
            <person name="Skinner E."/>
            <person name="Han Y."/>
            <person name="Muzny D.M."/>
            <person name="Worley K.C."/>
            <person name="Gibbs R.A."/>
        </authorList>
    </citation>
    <scope>NUCLEOTIDE SEQUENCE</scope>
</reference>
<dbReference type="SUPFAM" id="SSF50978">
    <property type="entry name" value="WD40 repeat-like"/>
    <property type="match status" value="1"/>
</dbReference>
<dbReference type="InterPro" id="IPR036322">
    <property type="entry name" value="WD40_repeat_dom_sf"/>
</dbReference>
<feature type="repeat" description="WD" evidence="8">
    <location>
        <begin position="13"/>
        <end position="54"/>
    </location>
</feature>
<dbReference type="InterPro" id="IPR020472">
    <property type="entry name" value="WD40_PAC1"/>
</dbReference>
<dbReference type="FunFam" id="2.130.10.10:FF:000273">
    <property type="entry name" value="WD repeat domain-containing protein 83"/>
    <property type="match status" value="1"/>
</dbReference>
<keyword evidence="4" id="KW-0677">Repeat</keyword>
<dbReference type="PROSITE" id="PS50294">
    <property type="entry name" value="WD_REPEATS_REGION"/>
    <property type="match status" value="1"/>
</dbReference>
<dbReference type="AlphaFoldDB" id="A0A7M7RDS0"/>
<feature type="repeat" description="WD" evidence="8">
    <location>
        <begin position="55"/>
        <end position="96"/>
    </location>
</feature>
<organism evidence="9 10">
    <name type="scientific">Strongylocentrotus purpuratus</name>
    <name type="common">Purple sea urchin</name>
    <dbReference type="NCBI Taxonomy" id="7668"/>
    <lineage>
        <taxon>Eukaryota</taxon>
        <taxon>Metazoa</taxon>
        <taxon>Echinodermata</taxon>
        <taxon>Eleutherozoa</taxon>
        <taxon>Echinozoa</taxon>
        <taxon>Echinoidea</taxon>
        <taxon>Euechinoidea</taxon>
        <taxon>Echinacea</taxon>
        <taxon>Camarodonta</taxon>
        <taxon>Echinidea</taxon>
        <taxon>Strongylocentrotidae</taxon>
        <taxon>Strongylocentrotus</taxon>
    </lineage>
</organism>
<dbReference type="SMART" id="SM00320">
    <property type="entry name" value="WD40"/>
    <property type="match status" value="7"/>
</dbReference>
<name>A0A7M7RDS0_STRPU</name>
<dbReference type="KEGG" id="spu:586496"/>
<dbReference type="PANTHER" id="PTHR22842">
    <property type="entry name" value="WD40 REPEAT PROTEIN"/>
    <property type="match status" value="1"/>
</dbReference>
<dbReference type="PANTHER" id="PTHR22842:SF3">
    <property type="entry name" value="WD REPEAT DOMAIN-CONTAINING PROTEIN 83"/>
    <property type="match status" value="1"/>
</dbReference>
<evidence type="ECO:0000313" key="9">
    <source>
        <dbReference type="EnsemblMetazoa" id="XP_791368"/>
    </source>
</evidence>
<evidence type="ECO:0000256" key="1">
    <source>
        <dbReference type="ARBA" id="ARBA00004496"/>
    </source>
</evidence>
<dbReference type="InterPro" id="IPR001680">
    <property type="entry name" value="WD40_rpt"/>
</dbReference>
<dbReference type="GeneID" id="586496"/>
<feature type="repeat" description="WD" evidence="8">
    <location>
        <begin position="242"/>
        <end position="264"/>
    </location>
</feature>
<reference evidence="9" key="2">
    <citation type="submission" date="2021-01" db="UniProtKB">
        <authorList>
            <consortium name="EnsemblMetazoa"/>
        </authorList>
    </citation>
    <scope>IDENTIFICATION</scope>
</reference>
<dbReference type="PROSITE" id="PS50082">
    <property type="entry name" value="WD_REPEATS_2"/>
    <property type="match status" value="4"/>
</dbReference>
<protein>
    <recommendedName>
        <fullName evidence="6">WD repeat domain-containing protein 83</fullName>
    </recommendedName>
    <alternativeName>
        <fullName evidence="7">Mitogen-activated protein kinase organizer 1</fullName>
    </alternativeName>
</protein>
<evidence type="ECO:0000256" key="6">
    <source>
        <dbReference type="ARBA" id="ARBA00040453"/>
    </source>
</evidence>
<dbReference type="EnsemblMetazoa" id="XM_786275">
    <property type="protein sequence ID" value="XP_791368"/>
    <property type="gene ID" value="LOC586496"/>
</dbReference>
<evidence type="ECO:0000256" key="2">
    <source>
        <dbReference type="ARBA" id="ARBA00022490"/>
    </source>
</evidence>
<dbReference type="RefSeq" id="XP_791368.1">
    <property type="nucleotide sequence ID" value="XM_786275.5"/>
</dbReference>
<evidence type="ECO:0000256" key="4">
    <source>
        <dbReference type="ARBA" id="ARBA00022737"/>
    </source>
</evidence>
<dbReference type="GO" id="GO:0000398">
    <property type="term" value="P:mRNA splicing, via spliceosome"/>
    <property type="evidence" value="ECO:0000318"/>
    <property type="project" value="GO_Central"/>
</dbReference>
<dbReference type="CTD" id="84292"/>
<dbReference type="FunCoup" id="A0A7M7RDS0">
    <property type="interactions" value="919"/>
</dbReference>
<dbReference type="OMA" id="MCWDIRT"/>
<comment type="similarity">
    <text evidence="5">Belongs to the WD repeat MORG1 family.</text>
</comment>
<evidence type="ECO:0000256" key="3">
    <source>
        <dbReference type="ARBA" id="ARBA00022574"/>
    </source>
</evidence>
<dbReference type="InterPro" id="IPR051980">
    <property type="entry name" value="WD_repeat_MORG1"/>
</dbReference>
<comment type="subcellular location">
    <subcellularLocation>
        <location evidence="1">Cytoplasm</location>
    </subcellularLocation>
</comment>
<dbReference type="InterPro" id="IPR019775">
    <property type="entry name" value="WD40_repeat_CS"/>
</dbReference>
<evidence type="ECO:0000313" key="10">
    <source>
        <dbReference type="Proteomes" id="UP000007110"/>
    </source>
</evidence>
<evidence type="ECO:0000256" key="5">
    <source>
        <dbReference type="ARBA" id="ARBA00038145"/>
    </source>
</evidence>
<dbReference type="Pfam" id="PF00400">
    <property type="entry name" value="WD40"/>
    <property type="match status" value="7"/>
</dbReference>
<feature type="repeat" description="WD" evidence="8">
    <location>
        <begin position="97"/>
        <end position="129"/>
    </location>
</feature>
<proteinExistence type="inferred from homology"/>
<dbReference type="PROSITE" id="PS00678">
    <property type="entry name" value="WD_REPEATS_1"/>
    <property type="match status" value="1"/>
</dbReference>
<dbReference type="OrthoDB" id="71437at2759"/>
<dbReference type="PRINTS" id="PR00320">
    <property type="entry name" value="GPROTEINBRPT"/>
</dbReference>
<evidence type="ECO:0000256" key="8">
    <source>
        <dbReference type="PROSITE-ProRule" id="PRU00221"/>
    </source>
</evidence>
<dbReference type="Gene3D" id="2.130.10.10">
    <property type="entry name" value="YVTN repeat-like/Quinoprotein amine dehydrogenase"/>
    <property type="match status" value="1"/>
</dbReference>
<dbReference type="CDD" id="cd00200">
    <property type="entry name" value="WD40"/>
    <property type="match status" value="1"/>
</dbReference>
<sequence length="309" mass="34261">MSESLPTKLVKILDCKQGAVRAVRFNVDGNYCLSCGSDKSLKLWNPKRGLLLKTYSGHGYEVLDARASIDNGHLCSCGGDKTVVLWDVASGKMMRKYRGHAGRVNCVCFNEESTIIFSGSIDATVKSWDCRSRKFDPVQTLEEAQDSITSIQVTDHEILTGSVDGKVRRYDLRNGKMHSDCISKPVTCVCFTKDGQCMLVSSQDSTLRLLDKDNGELLGEYQGHVNLDYRIECCMNETDTHVVSGSEDGRICFWDLVEGSMTSTIEKAGKNAIPSLSYHPEEPCLLSASEGLVKVWRPQSYTEEDEQIG</sequence>
<dbReference type="InterPro" id="IPR015943">
    <property type="entry name" value="WD40/YVTN_repeat-like_dom_sf"/>
</dbReference>
<dbReference type="InParanoid" id="A0A7M7RDS0"/>
<keyword evidence="3 8" id="KW-0853">WD repeat</keyword>
<keyword evidence="2" id="KW-0963">Cytoplasm</keyword>
<dbReference type="GO" id="GO:0005737">
    <property type="term" value="C:cytoplasm"/>
    <property type="evidence" value="ECO:0007669"/>
    <property type="project" value="UniProtKB-SubCell"/>
</dbReference>
<accession>A0A7M7RDS0</accession>
<keyword evidence="10" id="KW-1185">Reference proteome</keyword>
<dbReference type="GO" id="GO:0071013">
    <property type="term" value="C:catalytic step 2 spliceosome"/>
    <property type="evidence" value="ECO:0000318"/>
    <property type="project" value="GO_Central"/>
</dbReference>
<evidence type="ECO:0000256" key="7">
    <source>
        <dbReference type="ARBA" id="ARBA00042222"/>
    </source>
</evidence>